<dbReference type="InterPro" id="IPR033879">
    <property type="entry name" value="UPP_Pase"/>
</dbReference>
<dbReference type="SUPFAM" id="SSF48317">
    <property type="entry name" value="Acid phosphatase/Vanadium-dependent haloperoxidase"/>
    <property type="match status" value="1"/>
</dbReference>
<dbReference type="SMART" id="SM00014">
    <property type="entry name" value="acidPPc"/>
    <property type="match status" value="1"/>
</dbReference>
<gene>
    <name evidence="3" type="ORF">J2Z53_001813</name>
</gene>
<proteinExistence type="predicted"/>
<feature type="transmembrane region" description="Helical" evidence="1">
    <location>
        <begin position="102"/>
        <end position="121"/>
    </location>
</feature>
<dbReference type="EC" id="3.6.1.27" evidence="3"/>
<protein>
    <submittedName>
        <fullName evidence="3">Undecaprenyl-diphosphatase</fullName>
        <ecNumber evidence="3">3.6.1.27</ecNumber>
    </submittedName>
</protein>
<accession>A0ABS4F1W0</accession>
<dbReference type="Pfam" id="PF01569">
    <property type="entry name" value="PAP2"/>
    <property type="match status" value="1"/>
</dbReference>
<evidence type="ECO:0000256" key="1">
    <source>
        <dbReference type="SAM" id="Phobius"/>
    </source>
</evidence>
<evidence type="ECO:0000313" key="3">
    <source>
        <dbReference type="EMBL" id="MBP1890223.1"/>
    </source>
</evidence>
<keyword evidence="4" id="KW-1185">Reference proteome</keyword>
<name>A0ABS4F1W0_9CLOT</name>
<organism evidence="3 4">
    <name type="scientific">Clostridium moniliforme</name>
    <dbReference type="NCBI Taxonomy" id="39489"/>
    <lineage>
        <taxon>Bacteria</taxon>
        <taxon>Bacillati</taxon>
        <taxon>Bacillota</taxon>
        <taxon>Clostridia</taxon>
        <taxon>Eubacteriales</taxon>
        <taxon>Clostridiaceae</taxon>
        <taxon>Clostridium</taxon>
    </lineage>
</organism>
<evidence type="ECO:0000313" key="4">
    <source>
        <dbReference type="Proteomes" id="UP000783390"/>
    </source>
</evidence>
<dbReference type="InterPro" id="IPR036938">
    <property type="entry name" value="PAP2/HPO_sf"/>
</dbReference>
<keyword evidence="1" id="KW-1133">Transmembrane helix</keyword>
<dbReference type="RefSeq" id="WP_209797151.1">
    <property type="nucleotide sequence ID" value="NZ_JAGGJZ010000005.1"/>
</dbReference>
<sequence length="186" mass="21187">MNLNLEVFHLINNLAYKNEMLDKFMIFCSKYLPYIFVLIVIGVFILGMKNKNIKCRKVAVSTAVFTVINLIISFILGSLFYVNRPFVHNKVNLLYYHKPNSSFPSDHVIGTLSIALGLGSYNKILGTILTVLSLLVGFSRIYVGHHYPSDVLGGFLLVIITSFIYNNLLKDKVERLYENIEGKFIK</sequence>
<feature type="transmembrane region" description="Helical" evidence="1">
    <location>
        <begin position="58"/>
        <end position="82"/>
    </location>
</feature>
<feature type="domain" description="Phosphatidic acid phosphatase type 2/haloperoxidase" evidence="2">
    <location>
        <begin position="58"/>
        <end position="166"/>
    </location>
</feature>
<feature type="transmembrane region" description="Helical" evidence="1">
    <location>
        <begin position="151"/>
        <end position="169"/>
    </location>
</feature>
<dbReference type="InterPro" id="IPR000326">
    <property type="entry name" value="PAP2/HPO"/>
</dbReference>
<keyword evidence="1" id="KW-0472">Membrane</keyword>
<dbReference type="Proteomes" id="UP000783390">
    <property type="component" value="Unassembled WGS sequence"/>
</dbReference>
<reference evidence="3 4" key="1">
    <citation type="submission" date="2021-03" db="EMBL/GenBank/DDBJ databases">
        <title>Genomic Encyclopedia of Type Strains, Phase IV (KMG-IV): sequencing the most valuable type-strain genomes for metagenomic binning, comparative biology and taxonomic classification.</title>
        <authorList>
            <person name="Goeker M."/>
        </authorList>
    </citation>
    <scope>NUCLEOTIDE SEQUENCE [LARGE SCALE GENOMIC DNA]</scope>
    <source>
        <strain evidence="3 4">DSM 3984</strain>
    </source>
</reference>
<feature type="transmembrane region" description="Helical" evidence="1">
    <location>
        <begin position="24"/>
        <end position="46"/>
    </location>
</feature>
<keyword evidence="1" id="KW-0812">Transmembrane</keyword>
<dbReference type="PANTHER" id="PTHR14969:SF58">
    <property type="entry name" value="UNDECAPRENYL-DIPHOSPHATASE BCRC"/>
    <property type="match status" value="1"/>
</dbReference>
<feature type="transmembrane region" description="Helical" evidence="1">
    <location>
        <begin position="128"/>
        <end position="145"/>
    </location>
</feature>
<comment type="caution">
    <text evidence="3">The sequence shown here is derived from an EMBL/GenBank/DDBJ whole genome shotgun (WGS) entry which is preliminary data.</text>
</comment>
<evidence type="ECO:0000259" key="2">
    <source>
        <dbReference type="SMART" id="SM00014"/>
    </source>
</evidence>
<dbReference type="GO" id="GO:0050380">
    <property type="term" value="F:undecaprenyl-diphosphatase activity"/>
    <property type="evidence" value="ECO:0007669"/>
    <property type="project" value="UniProtKB-EC"/>
</dbReference>
<dbReference type="EMBL" id="JAGGJZ010000005">
    <property type="protein sequence ID" value="MBP1890223.1"/>
    <property type="molecule type" value="Genomic_DNA"/>
</dbReference>
<dbReference type="CDD" id="cd03385">
    <property type="entry name" value="PAP2_BcrC_like"/>
    <property type="match status" value="1"/>
</dbReference>
<dbReference type="PANTHER" id="PTHR14969">
    <property type="entry name" value="SPHINGOSINE-1-PHOSPHATE PHOSPHOHYDROLASE"/>
    <property type="match status" value="1"/>
</dbReference>
<keyword evidence="3" id="KW-0378">Hydrolase</keyword>
<dbReference type="Gene3D" id="1.20.144.10">
    <property type="entry name" value="Phosphatidic acid phosphatase type 2/haloperoxidase"/>
    <property type="match status" value="1"/>
</dbReference>